<sequence length="49" mass="5502">MNTTTMQHDAQETVSRTPAFAVVLFWLFVGVPLSWGVWSTLQKAMALFS</sequence>
<comment type="caution">
    <text evidence="2">The sequence shown here is derived from an EMBL/GenBank/DDBJ whole genome shotgun (WGS) entry which is preliminary data.</text>
</comment>
<keyword evidence="1" id="KW-1133">Transmembrane helix</keyword>
<keyword evidence="3" id="KW-1185">Reference proteome</keyword>
<reference evidence="2" key="1">
    <citation type="journal article" date="2014" name="Int. J. Syst. Evol. Microbiol.">
        <title>Complete genome sequence of Corynebacterium casei LMG S-19264T (=DSM 44701T), isolated from a smear-ripened cheese.</title>
        <authorList>
            <consortium name="US DOE Joint Genome Institute (JGI-PGF)"/>
            <person name="Walter F."/>
            <person name="Albersmeier A."/>
            <person name="Kalinowski J."/>
            <person name="Ruckert C."/>
        </authorList>
    </citation>
    <scope>NUCLEOTIDE SEQUENCE</scope>
    <source>
        <strain evidence="2">CCM 7086</strain>
    </source>
</reference>
<gene>
    <name evidence="2" type="ORF">GCM10007205_06730</name>
</gene>
<evidence type="ECO:0000313" key="3">
    <source>
        <dbReference type="Proteomes" id="UP000620266"/>
    </source>
</evidence>
<name>A0A8J2UL67_9BURK</name>
<evidence type="ECO:0000256" key="1">
    <source>
        <dbReference type="SAM" id="Phobius"/>
    </source>
</evidence>
<evidence type="ECO:0000313" key="2">
    <source>
        <dbReference type="EMBL" id="GGC00102.1"/>
    </source>
</evidence>
<organism evidence="2 3">
    <name type="scientific">Oxalicibacterium flavum</name>
    <dbReference type="NCBI Taxonomy" id="179467"/>
    <lineage>
        <taxon>Bacteria</taxon>
        <taxon>Pseudomonadati</taxon>
        <taxon>Pseudomonadota</taxon>
        <taxon>Betaproteobacteria</taxon>
        <taxon>Burkholderiales</taxon>
        <taxon>Oxalobacteraceae</taxon>
        <taxon>Oxalicibacterium</taxon>
    </lineage>
</organism>
<evidence type="ECO:0008006" key="4">
    <source>
        <dbReference type="Google" id="ProtNLM"/>
    </source>
</evidence>
<dbReference type="RefSeq" id="WP_229728527.1">
    <property type="nucleotide sequence ID" value="NZ_BMCG01000001.1"/>
</dbReference>
<protein>
    <recommendedName>
        <fullName evidence="4">Oxalate:formate antiporter</fullName>
    </recommendedName>
</protein>
<keyword evidence="1" id="KW-0472">Membrane</keyword>
<proteinExistence type="predicted"/>
<reference evidence="2" key="2">
    <citation type="submission" date="2020-09" db="EMBL/GenBank/DDBJ databases">
        <authorList>
            <person name="Sun Q."/>
            <person name="Sedlacek I."/>
        </authorList>
    </citation>
    <scope>NUCLEOTIDE SEQUENCE</scope>
    <source>
        <strain evidence="2">CCM 7086</strain>
    </source>
</reference>
<feature type="transmembrane region" description="Helical" evidence="1">
    <location>
        <begin position="20"/>
        <end position="41"/>
    </location>
</feature>
<dbReference type="AlphaFoldDB" id="A0A8J2UL67"/>
<dbReference type="Proteomes" id="UP000620266">
    <property type="component" value="Unassembled WGS sequence"/>
</dbReference>
<accession>A0A8J2UL67</accession>
<keyword evidence="1" id="KW-0812">Transmembrane</keyword>
<dbReference type="EMBL" id="BMCG01000001">
    <property type="protein sequence ID" value="GGC00102.1"/>
    <property type="molecule type" value="Genomic_DNA"/>
</dbReference>